<keyword evidence="2" id="KW-0489">Methyltransferase</keyword>
<gene>
    <name evidence="2" type="ORF">LY89DRAFT_553773</name>
</gene>
<dbReference type="EMBL" id="KQ947440">
    <property type="protein sequence ID" value="KUJ07286.1"/>
    <property type="molecule type" value="Genomic_DNA"/>
</dbReference>
<dbReference type="GO" id="GO:0032259">
    <property type="term" value="P:methylation"/>
    <property type="evidence" value="ECO:0007669"/>
    <property type="project" value="UniProtKB-KW"/>
</dbReference>
<dbReference type="InterPro" id="IPR025714">
    <property type="entry name" value="Methyltranfer_dom"/>
</dbReference>
<accession>A0A132B4G3</accession>
<dbReference type="CDD" id="cd02440">
    <property type="entry name" value="AdoMet_MTases"/>
    <property type="match status" value="1"/>
</dbReference>
<protein>
    <submittedName>
        <fullName evidence="2">S-adenosyl-L-methionine-dependent methyltransferase</fullName>
    </submittedName>
</protein>
<reference evidence="2 3" key="1">
    <citation type="submission" date="2015-10" db="EMBL/GenBank/DDBJ databases">
        <title>Full genome of DAOMC 229536 Phialocephala scopiformis, a fungal endophyte of spruce producing the potent anti-insectan compound rugulosin.</title>
        <authorList>
            <consortium name="DOE Joint Genome Institute"/>
            <person name="Walker A.K."/>
            <person name="Frasz S.L."/>
            <person name="Seifert K.A."/>
            <person name="Miller J.D."/>
            <person name="Mondo S.J."/>
            <person name="Labutti K."/>
            <person name="Lipzen A."/>
            <person name="Dockter R."/>
            <person name="Kennedy M."/>
            <person name="Grigoriev I.V."/>
            <person name="Spatafora J.W."/>
        </authorList>
    </citation>
    <scope>NUCLEOTIDE SEQUENCE [LARGE SCALE GENOMIC DNA]</scope>
    <source>
        <strain evidence="2 3">CBS 120377</strain>
    </source>
</reference>
<dbReference type="GeneID" id="28818064"/>
<dbReference type="GO" id="GO:0008168">
    <property type="term" value="F:methyltransferase activity"/>
    <property type="evidence" value="ECO:0007669"/>
    <property type="project" value="UniProtKB-KW"/>
</dbReference>
<evidence type="ECO:0000313" key="3">
    <source>
        <dbReference type="Proteomes" id="UP000070700"/>
    </source>
</evidence>
<sequence>IRDRYDQRAPTYDQETGFHPKQAADYIKWMSVQPGFKVLDLACGTGAVTIPAARDAGPSGTVIGVDISPVSLKIAREKALKEGLKINFVEHDIENVEGLEADGIEERKFDIVTCASAVPVLEHTAEAVKGWAKLLKKGGTLIFDVPSGGTLIKNVLLDRVAQDLKVPLFNHSLTDSTDKVRKLLTDAGLDASGTFVTEAYEGSMEELDVKKADETFE</sequence>
<name>A0A132B4G3_MOLSC</name>
<dbReference type="InParanoid" id="A0A132B4G3"/>
<dbReference type="Proteomes" id="UP000070700">
    <property type="component" value="Unassembled WGS sequence"/>
</dbReference>
<dbReference type="STRING" id="149040.A0A132B4G3"/>
<keyword evidence="2" id="KW-0808">Transferase</keyword>
<dbReference type="SUPFAM" id="SSF53335">
    <property type="entry name" value="S-adenosyl-L-methionine-dependent methyltransferases"/>
    <property type="match status" value="1"/>
</dbReference>
<dbReference type="InterPro" id="IPR029063">
    <property type="entry name" value="SAM-dependent_MTases_sf"/>
</dbReference>
<dbReference type="PANTHER" id="PTHR43861:SF1">
    <property type="entry name" value="TRANS-ACONITATE 2-METHYLTRANSFERASE"/>
    <property type="match status" value="1"/>
</dbReference>
<dbReference type="OrthoDB" id="66144at2759"/>
<dbReference type="RefSeq" id="XP_018061641.1">
    <property type="nucleotide sequence ID" value="XM_018208338.1"/>
</dbReference>
<feature type="domain" description="Methyltransferase" evidence="1">
    <location>
        <begin position="35"/>
        <end position="153"/>
    </location>
</feature>
<dbReference type="AlphaFoldDB" id="A0A132B4G3"/>
<organism evidence="2 3">
    <name type="scientific">Mollisia scopiformis</name>
    <name type="common">Conifer needle endophyte fungus</name>
    <name type="synonym">Phialocephala scopiformis</name>
    <dbReference type="NCBI Taxonomy" id="149040"/>
    <lineage>
        <taxon>Eukaryota</taxon>
        <taxon>Fungi</taxon>
        <taxon>Dikarya</taxon>
        <taxon>Ascomycota</taxon>
        <taxon>Pezizomycotina</taxon>
        <taxon>Leotiomycetes</taxon>
        <taxon>Helotiales</taxon>
        <taxon>Mollisiaceae</taxon>
        <taxon>Mollisia</taxon>
    </lineage>
</organism>
<dbReference type="KEGG" id="psco:LY89DRAFT_553773"/>
<keyword evidence="3" id="KW-1185">Reference proteome</keyword>
<feature type="non-terminal residue" evidence="2">
    <location>
        <position position="217"/>
    </location>
</feature>
<dbReference type="PANTHER" id="PTHR43861">
    <property type="entry name" value="TRANS-ACONITATE 2-METHYLTRANSFERASE-RELATED"/>
    <property type="match status" value="1"/>
</dbReference>
<feature type="non-terminal residue" evidence="2">
    <location>
        <position position="1"/>
    </location>
</feature>
<evidence type="ECO:0000313" key="2">
    <source>
        <dbReference type="EMBL" id="KUJ07286.1"/>
    </source>
</evidence>
<dbReference type="Gene3D" id="3.40.50.150">
    <property type="entry name" value="Vaccinia Virus protein VP39"/>
    <property type="match status" value="1"/>
</dbReference>
<dbReference type="Pfam" id="PF13847">
    <property type="entry name" value="Methyltransf_31"/>
    <property type="match status" value="1"/>
</dbReference>
<proteinExistence type="predicted"/>
<evidence type="ECO:0000259" key="1">
    <source>
        <dbReference type="Pfam" id="PF13847"/>
    </source>
</evidence>